<protein>
    <submittedName>
        <fullName evidence="1">Uncharacterized protein</fullName>
    </submittedName>
</protein>
<proteinExistence type="predicted"/>
<evidence type="ECO:0000313" key="2">
    <source>
        <dbReference type="Proteomes" id="UP001159364"/>
    </source>
</evidence>
<comment type="caution">
    <text evidence="1">The sequence shown here is derived from an EMBL/GenBank/DDBJ whole genome shotgun (WGS) entry which is preliminary data.</text>
</comment>
<reference evidence="1 2" key="1">
    <citation type="submission" date="2021-09" db="EMBL/GenBank/DDBJ databases">
        <title>Genomic insights and catalytic innovation underlie evolution of tropane alkaloids biosynthesis.</title>
        <authorList>
            <person name="Wang Y.-J."/>
            <person name="Tian T."/>
            <person name="Huang J.-P."/>
            <person name="Huang S.-X."/>
        </authorList>
    </citation>
    <scope>NUCLEOTIDE SEQUENCE [LARGE SCALE GENOMIC DNA]</scope>
    <source>
        <strain evidence="1">KIB-2018</strain>
        <tissue evidence="1">Leaf</tissue>
    </source>
</reference>
<dbReference type="AlphaFoldDB" id="A0AAV8TMQ0"/>
<evidence type="ECO:0000313" key="1">
    <source>
        <dbReference type="EMBL" id="KAJ8767204.1"/>
    </source>
</evidence>
<accession>A0AAV8TMQ0</accession>
<keyword evidence="2" id="KW-1185">Reference proteome</keyword>
<organism evidence="1 2">
    <name type="scientific">Erythroxylum novogranatense</name>
    <dbReference type="NCBI Taxonomy" id="1862640"/>
    <lineage>
        <taxon>Eukaryota</taxon>
        <taxon>Viridiplantae</taxon>
        <taxon>Streptophyta</taxon>
        <taxon>Embryophyta</taxon>
        <taxon>Tracheophyta</taxon>
        <taxon>Spermatophyta</taxon>
        <taxon>Magnoliopsida</taxon>
        <taxon>eudicotyledons</taxon>
        <taxon>Gunneridae</taxon>
        <taxon>Pentapetalae</taxon>
        <taxon>rosids</taxon>
        <taxon>fabids</taxon>
        <taxon>Malpighiales</taxon>
        <taxon>Erythroxylaceae</taxon>
        <taxon>Erythroxylum</taxon>
    </lineage>
</organism>
<gene>
    <name evidence="1" type="ORF">K2173_013601</name>
</gene>
<name>A0AAV8TMQ0_9ROSI</name>
<dbReference type="Proteomes" id="UP001159364">
    <property type="component" value="Linkage Group LG04"/>
</dbReference>
<dbReference type="EMBL" id="JAIWQS010000004">
    <property type="protein sequence ID" value="KAJ8767204.1"/>
    <property type="molecule type" value="Genomic_DNA"/>
</dbReference>
<sequence>MDRRTVLSCDLENCIEQEVDKVIMTGYSLIVGRIAGRKAEEIERFWLMRHGEVFASRRKQLKKSSSGVSVSLSGRFS</sequence>